<organism evidence="15 16">
    <name type="scientific">Romboutsia sedimentorum</name>
    <dbReference type="NCBI Taxonomy" id="1368474"/>
    <lineage>
        <taxon>Bacteria</taxon>
        <taxon>Bacillati</taxon>
        <taxon>Bacillota</taxon>
        <taxon>Clostridia</taxon>
        <taxon>Peptostreptococcales</taxon>
        <taxon>Peptostreptococcaceae</taxon>
        <taxon>Romboutsia</taxon>
    </lineage>
</organism>
<comment type="catalytic activity">
    <reaction evidence="11">
        <text>ATP + H2O = ADP + phosphate + H(+)</text>
        <dbReference type="Rhea" id="RHEA:13065"/>
        <dbReference type="ChEBI" id="CHEBI:15377"/>
        <dbReference type="ChEBI" id="CHEBI:15378"/>
        <dbReference type="ChEBI" id="CHEBI:30616"/>
        <dbReference type="ChEBI" id="CHEBI:43474"/>
        <dbReference type="ChEBI" id="CHEBI:456216"/>
        <dbReference type="EC" id="5.6.2.3"/>
    </reaction>
</comment>
<dbReference type="PANTHER" id="PTHR30153">
    <property type="entry name" value="REPLICATIVE DNA HELICASE DNAB"/>
    <property type="match status" value="1"/>
</dbReference>
<evidence type="ECO:0000256" key="1">
    <source>
        <dbReference type="ARBA" id="ARBA00008428"/>
    </source>
</evidence>
<accession>A0ABT7E7P0</accession>
<feature type="domain" description="RecA family profile 1" evidence="13">
    <location>
        <begin position="163"/>
        <end position="338"/>
    </location>
</feature>
<keyword evidence="2" id="KW-0639">Primosome</keyword>
<dbReference type="PANTHER" id="PTHR30153:SF2">
    <property type="entry name" value="REPLICATIVE DNA HELICASE"/>
    <property type="match status" value="1"/>
</dbReference>
<dbReference type="EMBL" id="JASKYM010000002">
    <property type="protein sequence ID" value="MDK2562951.1"/>
    <property type="molecule type" value="Genomic_DNA"/>
</dbReference>
<dbReference type="InterPro" id="IPR003593">
    <property type="entry name" value="AAA+_ATPase"/>
</dbReference>
<sequence>MKNFEAINIEQSILGSFIFDESLGYKLDELRDDMFTVSYNKHILNTMKYLHKEKMSLDIQTISAKISEDSGINVSYLSNLAAMSQCLSIDTHIGILKDKYLRREIIKNCTSLFQALGDEGEINSIIYNFDNRMQKILNEGYVENDDSVTSICERILDFLGNNEEIGIRFGVKFLDDIIGGLFKGELTTIAARSGVGKTALALQIMLNCMEQKKKVLFISREMSNEQVFMRNITKRTGVSTKSMKNKDLDEESWQSILRVMADFNSSNLIYINDRISTISALRKRIRTLKPDLVIVDYIQLMSVEGNMQNREREVATLSRELKNITLDFDIPLIQLSQLNDEMKDLRPWGERPMRDSKAIFHDSNNVVYIHEPVFGDFDEAVKDINKSKESILGAKKKGVKLVDLIVAKCRDGETGFRHYCYNGPRLHFQYINY</sequence>
<dbReference type="InterPro" id="IPR020588">
    <property type="entry name" value="RecA_ATP-bd"/>
</dbReference>
<dbReference type="SMART" id="SM00382">
    <property type="entry name" value="AAA"/>
    <property type="match status" value="1"/>
</dbReference>
<dbReference type="Gene3D" id="1.10.860.10">
    <property type="entry name" value="DNAb Helicase, Chain A"/>
    <property type="match status" value="1"/>
</dbReference>
<name>A0ABT7E7P0_9FIRM</name>
<proteinExistence type="inferred from homology"/>
<dbReference type="PROSITE" id="PS50162">
    <property type="entry name" value="RECA_2"/>
    <property type="match status" value="1"/>
</dbReference>
<evidence type="ECO:0000256" key="4">
    <source>
        <dbReference type="ARBA" id="ARBA00022741"/>
    </source>
</evidence>
<dbReference type="Pfam" id="PF00772">
    <property type="entry name" value="DnaB"/>
    <property type="match status" value="1"/>
</dbReference>
<evidence type="ECO:0000313" key="15">
    <source>
        <dbReference type="EMBL" id="MDK2562951.1"/>
    </source>
</evidence>
<dbReference type="InterPro" id="IPR027417">
    <property type="entry name" value="P-loop_NTPase"/>
</dbReference>
<dbReference type="EC" id="5.6.2.3" evidence="10"/>
<keyword evidence="6" id="KW-0347">Helicase</keyword>
<evidence type="ECO:0000259" key="13">
    <source>
        <dbReference type="PROSITE" id="PS50162"/>
    </source>
</evidence>
<evidence type="ECO:0000256" key="2">
    <source>
        <dbReference type="ARBA" id="ARBA00022515"/>
    </source>
</evidence>
<protein>
    <recommendedName>
        <fullName evidence="10">DNA 5'-3' helicase</fullName>
        <ecNumber evidence="10">5.6.2.3</ecNumber>
    </recommendedName>
</protein>
<evidence type="ECO:0000256" key="3">
    <source>
        <dbReference type="ARBA" id="ARBA00022705"/>
    </source>
</evidence>
<keyword evidence="7" id="KW-0067">ATP-binding</keyword>
<feature type="domain" description="SF4 helicase" evidence="14">
    <location>
        <begin position="160"/>
        <end position="433"/>
    </location>
</feature>
<evidence type="ECO:0000313" key="16">
    <source>
        <dbReference type="Proteomes" id="UP001301012"/>
    </source>
</evidence>
<gene>
    <name evidence="15" type="ORF">QOZ84_05295</name>
</gene>
<keyword evidence="16" id="KW-1185">Reference proteome</keyword>
<feature type="coiled-coil region" evidence="12">
    <location>
        <begin position="300"/>
        <end position="327"/>
    </location>
</feature>
<dbReference type="PROSITE" id="PS51199">
    <property type="entry name" value="SF4_HELICASE"/>
    <property type="match status" value="1"/>
</dbReference>
<evidence type="ECO:0000259" key="14">
    <source>
        <dbReference type="PROSITE" id="PS51199"/>
    </source>
</evidence>
<evidence type="ECO:0000256" key="8">
    <source>
        <dbReference type="ARBA" id="ARBA00023125"/>
    </source>
</evidence>
<comment type="similarity">
    <text evidence="1">Belongs to the helicase family. DnaB subfamily.</text>
</comment>
<dbReference type="Pfam" id="PF03796">
    <property type="entry name" value="DnaB_C"/>
    <property type="match status" value="1"/>
</dbReference>
<dbReference type="InterPro" id="IPR016136">
    <property type="entry name" value="DNA_helicase_N/primase_C"/>
</dbReference>
<dbReference type="InterPro" id="IPR036185">
    <property type="entry name" value="DNA_heli_DnaB-like_N_sf"/>
</dbReference>
<keyword evidence="4" id="KW-0547">Nucleotide-binding</keyword>
<evidence type="ECO:0000256" key="6">
    <source>
        <dbReference type="ARBA" id="ARBA00022806"/>
    </source>
</evidence>
<evidence type="ECO:0000256" key="5">
    <source>
        <dbReference type="ARBA" id="ARBA00022801"/>
    </source>
</evidence>
<dbReference type="InterPro" id="IPR007693">
    <property type="entry name" value="DNA_helicase_DnaB-like_N"/>
</dbReference>
<keyword evidence="9" id="KW-0413">Isomerase</keyword>
<evidence type="ECO:0000256" key="11">
    <source>
        <dbReference type="ARBA" id="ARBA00048954"/>
    </source>
</evidence>
<keyword evidence="12" id="KW-0175">Coiled coil</keyword>
<evidence type="ECO:0000256" key="9">
    <source>
        <dbReference type="ARBA" id="ARBA00023235"/>
    </source>
</evidence>
<evidence type="ECO:0000256" key="12">
    <source>
        <dbReference type="SAM" id="Coils"/>
    </source>
</evidence>
<evidence type="ECO:0000256" key="10">
    <source>
        <dbReference type="ARBA" id="ARBA00044969"/>
    </source>
</evidence>
<keyword evidence="3" id="KW-0235">DNA replication</keyword>
<dbReference type="Proteomes" id="UP001301012">
    <property type="component" value="Unassembled WGS sequence"/>
</dbReference>
<keyword evidence="5" id="KW-0378">Hydrolase</keyword>
<keyword evidence="8" id="KW-0238">DNA-binding</keyword>
<evidence type="ECO:0000256" key="7">
    <source>
        <dbReference type="ARBA" id="ARBA00022840"/>
    </source>
</evidence>
<comment type="caution">
    <text evidence="15">The sequence shown here is derived from an EMBL/GenBank/DDBJ whole genome shotgun (WGS) entry which is preliminary data.</text>
</comment>
<reference evidence="15 16" key="1">
    <citation type="submission" date="2023-05" db="EMBL/GenBank/DDBJ databases">
        <title>Rombocin, a short stable natural nisin variant, displays selective antimicrobial activity against Listeria monocytogenes and employs dual mode of action to kill target bacterial strains.</title>
        <authorList>
            <person name="Wambui J."/>
            <person name="Stephan R."/>
            <person name="Kuipers O.P."/>
        </authorList>
    </citation>
    <scope>NUCLEOTIDE SEQUENCE [LARGE SCALE GENOMIC DNA]</scope>
    <source>
        <strain evidence="15 16">RC002</strain>
    </source>
</reference>
<dbReference type="Gene3D" id="3.40.50.300">
    <property type="entry name" value="P-loop containing nucleotide triphosphate hydrolases"/>
    <property type="match status" value="1"/>
</dbReference>
<dbReference type="SUPFAM" id="SSF48024">
    <property type="entry name" value="N-terminal domain of DnaB helicase"/>
    <property type="match status" value="1"/>
</dbReference>
<dbReference type="RefSeq" id="WP_284131921.1">
    <property type="nucleotide sequence ID" value="NZ_JASKYM010000002.1"/>
</dbReference>
<dbReference type="InterPro" id="IPR007694">
    <property type="entry name" value="DNA_helicase_DnaB-like_C"/>
</dbReference>
<dbReference type="SUPFAM" id="SSF52540">
    <property type="entry name" value="P-loop containing nucleoside triphosphate hydrolases"/>
    <property type="match status" value="1"/>
</dbReference>